<dbReference type="InterPro" id="IPR009057">
    <property type="entry name" value="Homeodomain-like_sf"/>
</dbReference>
<dbReference type="PROSITE" id="PS00041">
    <property type="entry name" value="HTH_ARAC_FAMILY_1"/>
    <property type="match status" value="1"/>
</dbReference>
<dbReference type="InterPro" id="IPR003313">
    <property type="entry name" value="AraC-bd"/>
</dbReference>
<dbReference type="Proteomes" id="UP000194873">
    <property type="component" value="Unassembled WGS sequence"/>
</dbReference>
<proteinExistence type="predicted"/>
<keyword evidence="6" id="KW-1185">Reference proteome</keyword>
<dbReference type="AlphaFoldDB" id="A0A243WBS5"/>
<dbReference type="Gene3D" id="2.60.120.280">
    <property type="entry name" value="Regulatory protein AraC"/>
    <property type="match status" value="1"/>
</dbReference>
<evidence type="ECO:0000313" key="6">
    <source>
        <dbReference type="Proteomes" id="UP000194873"/>
    </source>
</evidence>
<dbReference type="InterPro" id="IPR018060">
    <property type="entry name" value="HTH_AraC"/>
</dbReference>
<name>A0A243WBS5_9BACT</name>
<evidence type="ECO:0000256" key="3">
    <source>
        <dbReference type="ARBA" id="ARBA00023163"/>
    </source>
</evidence>
<evidence type="ECO:0000256" key="1">
    <source>
        <dbReference type="ARBA" id="ARBA00023015"/>
    </source>
</evidence>
<dbReference type="InterPro" id="IPR020449">
    <property type="entry name" value="Tscrpt_reg_AraC-type_HTH"/>
</dbReference>
<reference evidence="5 6" key="1">
    <citation type="submission" date="2017-01" db="EMBL/GenBank/DDBJ databases">
        <title>A new Hymenobacter.</title>
        <authorList>
            <person name="Liang Y."/>
            <person name="Feng F."/>
        </authorList>
    </citation>
    <scope>NUCLEOTIDE SEQUENCE [LARGE SCALE GENOMIC DNA]</scope>
    <source>
        <strain evidence="5">MIMBbqt21</strain>
    </source>
</reference>
<dbReference type="GO" id="GO:0043565">
    <property type="term" value="F:sequence-specific DNA binding"/>
    <property type="evidence" value="ECO:0007669"/>
    <property type="project" value="InterPro"/>
</dbReference>
<accession>A0A243WBS5</accession>
<evidence type="ECO:0000256" key="2">
    <source>
        <dbReference type="ARBA" id="ARBA00023125"/>
    </source>
</evidence>
<gene>
    <name evidence="5" type="ORF">BXP70_19510</name>
</gene>
<keyword evidence="2" id="KW-0238">DNA-binding</keyword>
<sequence>MKEGFQGQRAYSLPVPLLDEAASHPLCQNLYVTDIGFYPVARAHKRSRRLGSAQYILLYCVQGTGWYQLRQETKQPLRANQWIILPAQVPHKYGADEATPWTIYWLHFTGAHAGVLHAHLQEQELQPPVTIVPSEERIELFEAIFGYLTLVPSLAGIVQASARLLHFLLTLLPAGNPLVSPLTTDSIGQSIHFMREHLGQSLTVQELATQAGLSISHYSALFRKHTGRSPILFFNFLKVQEACQRLTQNHLRVNEIARELGFEDVYYFSRLFTKLMGVSPRKFRQADRAY</sequence>
<keyword evidence="3" id="KW-0804">Transcription</keyword>
<dbReference type="InterPro" id="IPR018062">
    <property type="entry name" value="HTH_AraC-typ_CS"/>
</dbReference>
<dbReference type="EMBL" id="MTSE01000012">
    <property type="protein sequence ID" value="OUJ72176.1"/>
    <property type="molecule type" value="Genomic_DNA"/>
</dbReference>
<evidence type="ECO:0000313" key="5">
    <source>
        <dbReference type="EMBL" id="OUJ72176.1"/>
    </source>
</evidence>
<dbReference type="PRINTS" id="PR00032">
    <property type="entry name" value="HTHARAC"/>
</dbReference>
<dbReference type="OrthoDB" id="9813413at2"/>
<organism evidence="5 6">
    <name type="scientific">Hymenobacter crusticola</name>
    <dbReference type="NCBI Taxonomy" id="1770526"/>
    <lineage>
        <taxon>Bacteria</taxon>
        <taxon>Pseudomonadati</taxon>
        <taxon>Bacteroidota</taxon>
        <taxon>Cytophagia</taxon>
        <taxon>Cytophagales</taxon>
        <taxon>Hymenobacteraceae</taxon>
        <taxon>Hymenobacter</taxon>
    </lineage>
</organism>
<dbReference type="CDD" id="cd06986">
    <property type="entry name" value="cupin_MmsR-like_N"/>
    <property type="match status" value="1"/>
</dbReference>
<dbReference type="PROSITE" id="PS01124">
    <property type="entry name" value="HTH_ARAC_FAMILY_2"/>
    <property type="match status" value="1"/>
</dbReference>
<dbReference type="GO" id="GO:0003700">
    <property type="term" value="F:DNA-binding transcription factor activity"/>
    <property type="evidence" value="ECO:0007669"/>
    <property type="project" value="InterPro"/>
</dbReference>
<dbReference type="SMART" id="SM00342">
    <property type="entry name" value="HTH_ARAC"/>
    <property type="match status" value="1"/>
</dbReference>
<dbReference type="InterPro" id="IPR037923">
    <property type="entry name" value="HTH-like"/>
</dbReference>
<dbReference type="SUPFAM" id="SSF46689">
    <property type="entry name" value="Homeodomain-like"/>
    <property type="match status" value="2"/>
</dbReference>
<comment type="caution">
    <text evidence="5">The sequence shown here is derived from an EMBL/GenBank/DDBJ whole genome shotgun (WGS) entry which is preliminary data.</text>
</comment>
<feature type="domain" description="HTH araC/xylS-type" evidence="4">
    <location>
        <begin position="188"/>
        <end position="286"/>
    </location>
</feature>
<dbReference type="PANTHER" id="PTHR43280">
    <property type="entry name" value="ARAC-FAMILY TRANSCRIPTIONAL REGULATOR"/>
    <property type="match status" value="1"/>
</dbReference>
<dbReference type="Gene3D" id="1.10.10.60">
    <property type="entry name" value="Homeodomain-like"/>
    <property type="match status" value="2"/>
</dbReference>
<dbReference type="Pfam" id="PF12833">
    <property type="entry name" value="HTH_18"/>
    <property type="match status" value="1"/>
</dbReference>
<dbReference type="SUPFAM" id="SSF51215">
    <property type="entry name" value="Regulatory protein AraC"/>
    <property type="match status" value="1"/>
</dbReference>
<dbReference type="RefSeq" id="WP_086595788.1">
    <property type="nucleotide sequence ID" value="NZ_MTSE01000012.1"/>
</dbReference>
<evidence type="ECO:0000259" key="4">
    <source>
        <dbReference type="PROSITE" id="PS01124"/>
    </source>
</evidence>
<keyword evidence="1" id="KW-0805">Transcription regulation</keyword>
<protein>
    <recommendedName>
        <fullName evidence="4">HTH araC/xylS-type domain-containing protein</fullName>
    </recommendedName>
</protein>
<dbReference type="Pfam" id="PF02311">
    <property type="entry name" value="AraC_binding"/>
    <property type="match status" value="1"/>
</dbReference>
<dbReference type="PANTHER" id="PTHR43280:SF30">
    <property type="entry name" value="MMSAB OPERON REGULATORY PROTEIN"/>
    <property type="match status" value="1"/>
</dbReference>